<keyword evidence="3 8" id="KW-0067">ATP-binding</keyword>
<dbReference type="SUPFAM" id="SSF51294">
    <property type="entry name" value="Hedgehog/intein (Hint) domain"/>
    <property type="match status" value="1"/>
</dbReference>
<dbReference type="InterPro" id="IPR006142">
    <property type="entry name" value="INTEIN"/>
</dbReference>
<dbReference type="KEGG" id="hara:AArcS_1452"/>
<keyword evidence="1 8" id="KW-0547">Nucleotide-binding</keyword>
<keyword evidence="6 8" id="KW-0238">DNA-binding</keyword>
<dbReference type="InterPro" id="IPR036890">
    <property type="entry name" value="HATPase_C_sf"/>
</dbReference>
<proteinExistence type="inferred from homology"/>
<dbReference type="InterPro" id="IPR030934">
    <property type="entry name" value="Intein_C"/>
</dbReference>
<dbReference type="PROSITE" id="PS50817">
    <property type="entry name" value="INTEIN_N_TER"/>
    <property type="match status" value="1"/>
</dbReference>
<dbReference type="InterPro" id="IPR005734">
    <property type="entry name" value="TopoVI_B"/>
</dbReference>
<dbReference type="InterPro" id="IPR003587">
    <property type="entry name" value="Hint_dom_N"/>
</dbReference>
<dbReference type="PANTHER" id="PTHR48444:SF1">
    <property type="entry name" value="DNA TOPOISOMERASE 6 SUBUNIT B"/>
    <property type="match status" value="1"/>
</dbReference>
<dbReference type="Gene3D" id="3.10.28.10">
    <property type="entry name" value="Homing endonucleases"/>
    <property type="match status" value="1"/>
</dbReference>
<protein>
    <recommendedName>
        <fullName evidence="8">Type 2 DNA topoisomerase 6 subunit B</fullName>
        <ecNumber evidence="8">5.6.2.2</ecNumber>
    </recommendedName>
    <alternativeName>
        <fullName evidence="8">Type II DNA topoisomerase VI subunit B</fullName>
        <shortName evidence="8">TopoVI-B</shortName>
    </alternativeName>
</protein>
<dbReference type="SUPFAM" id="SSF54211">
    <property type="entry name" value="Ribosomal protein S5 domain 2-like"/>
    <property type="match status" value="1"/>
</dbReference>
<dbReference type="Gene3D" id="3.30.565.10">
    <property type="entry name" value="Histidine kinase-like ATPase, C-terminal domain"/>
    <property type="match status" value="2"/>
</dbReference>
<dbReference type="InterPro" id="IPR003586">
    <property type="entry name" value="Hint_dom_C"/>
</dbReference>
<feature type="coiled-coil region" evidence="9">
    <location>
        <begin position="1225"/>
        <end position="1252"/>
    </location>
</feature>
<comment type="function">
    <text evidence="8">Relaxes both positive and negative superturns and exhibits a strong decatenase activity.</text>
</comment>
<dbReference type="GO" id="GO:0003918">
    <property type="term" value="F:DNA topoisomerase type II (double strand cut, ATP-hydrolyzing) activity"/>
    <property type="evidence" value="ECO:0007669"/>
    <property type="project" value="UniProtKB-UniRule"/>
</dbReference>
<accession>A0A897MWI1</accession>
<dbReference type="GO" id="GO:0006265">
    <property type="term" value="P:DNA topological change"/>
    <property type="evidence" value="ECO:0007669"/>
    <property type="project" value="UniProtKB-UniRule"/>
</dbReference>
<keyword evidence="4" id="KW-0651">Protein splicing</keyword>
<evidence type="ECO:0000313" key="12">
    <source>
        <dbReference type="EMBL" id="QSG02665.1"/>
    </source>
</evidence>
<dbReference type="SUPFAM" id="SSF55874">
    <property type="entry name" value="ATPase domain of HSP90 chaperone/DNA topoisomerase II/histidine kinase"/>
    <property type="match status" value="2"/>
</dbReference>
<dbReference type="Proteomes" id="UP000663586">
    <property type="component" value="Chromosome"/>
</dbReference>
<dbReference type="InterPro" id="IPR015320">
    <property type="entry name" value="TopoVI_B_transducer"/>
</dbReference>
<evidence type="ECO:0000313" key="13">
    <source>
        <dbReference type="Proteomes" id="UP000663586"/>
    </source>
</evidence>
<dbReference type="GO" id="GO:0004519">
    <property type="term" value="F:endonuclease activity"/>
    <property type="evidence" value="ECO:0007669"/>
    <property type="project" value="InterPro"/>
</dbReference>
<dbReference type="SUPFAM" id="SSF55608">
    <property type="entry name" value="Homing endonucleases"/>
    <property type="match status" value="1"/>
</dbReference>
<dbReference type="PRINTS" id="PR00379">
    <property type="entry name" value="INTEIN"/>
</dbReference>
<dbReference type="Gene3D" id="6.10.20.80">
    <property type="match status" value="1"/>
</dbReference>
<dbReference type="CDD" id="cd00823">
    <property type="entry name" value="TopoIIB_Trans"/>
    <property type="match status" value="1"/>
</dbReference>
<evidence type="ECO:0000256" key="1">
    <source>
        <dbReference type="ARBA" id="ARBA00022741"/>
    </source>
</evidence>
<dbReference type="GO" id="GO:0005524">
    <property type="term" value="F:ATP binding"/>
    <property type="evidence" value="ECO:0007669"/>
    <property type="project" value="UniProtKB-UniRule"/>
</dbReference>
<dbReference type="GO" id="GO:0016539">
    <property type="term" value="P:intein-mediated protein splicing"/>
    <property type="evidence" value="ECO:0007669"/>
    <property type="project" value="InterPro"/>
</dbReference>
<dbReference type="GO" id="GO:0006260">
    <property type="term" value="P:DNA replication"/>
    <property type="evidence" value="ECO:0007669"/>
    <property type="project" value="UniProtKB-UniRule"/>
</dbReference>
<comment type="subunit">
    <text evidence="8">Homodimer. Heterotetramer of two Top6A and two Top6B chains.</text>
</comment>
<comment type="similarity">
    <text evidence="8">Belongs to the TOP6B family.</text>
</comment>
<evidence type="ECO:0000256" key="5">
    <source>
        <dbReference type="ARBA" id="ARBA00023029"/>
    </source>
</evidence>
<dbReference type="InterPro" id="IPR036844">
    <property type="entry name" value="Hint_dom_sf"/>
</dbReference>
<dbReference type="CDD" id="cd00081">
    <property type="entry name" value="Hint"/>
    <property type="match status" value="1"/>
</dbReference>
<comment type="catalytic activity">
    <reaction evidence="8">
        <text>ATP-dependent breakage, passage and rejoining of double-stranded DNA.</text>
        <dbReference type="EC" id="5.6.2.2"/>
    </reaction>
</comment>
<dbReference type="SMART" id="SM00305">
    <property type="entry name" value="HintC"/>
    <property type="match status" value="1"/>
</dbReference>
<keyword evidence="5 8" id="KW-0799">Topoisomerase</keyword>
<dbReference type="InterPro" id="IPR020568">
    <property type="entry name" value="Ribosomal_Su5_D2-typ_SF"/>
</dbReference>
<reference evidence="12" key="1">
    <citation type="submission" date="2020-11" db="EMBL/GenBank/DDBJ databases">
        <title>Carbohydrate-dependent, anaerobic sulfur respiration: A novel catabolism in halophilic archaea.</title>
        <authorList>
            <person name="Sorokin D.Y."/>
            <person name="Messina E."/>
            <person name="Smedile F."/>
            <person name="La Cono V."/>
            <person name="Hallsworth J.E."/>
            <person name="Yakimov M.M."/>
        </authorList>
    </citation>
    <scope>NUCLEOTIDE SEQUENCE</scope>
    <source>
        <strain evidence="12">AArc-S</strain>
    </source>
</reference>
<evidence type="ECO:0000256" key="9">
    <source>
        <dbReference type="SAM" id="Coils"/>
    </source>
</evidence>
<evidence type="ECO:0000259" key="11">
    <source>
        <dbReference type="PROSITE" id="PS50819"/>
    </source>
</evidence>
<dbReference type="Pfam" id="PF18000">
    <property type="entry name" value="Top6b_C"/>
    <property type="match status" value="1"/>
</dbReference>
<evidence type="ECO:0000256" key="8">
    <source>
        <dbReference type="HAMAP-Rule" id="MF_00322"/>
    </source>
</evidence>
<dbReference type="InterPro" id="IPR014721">
    <property type="entry name" value="Ribsml_uS5_D2-typ_fold_subgr"/>
</dbReference>
<dbReference type="Gene3D" id="2.170.16.10">
    <property type="entry name" value="Hedgehog/Intein (Hint) domain"/>
    <property type="match status" value="1"/>
</dbReference>
<dbReference type="EMBL" id="CP064786">
    <property type="protein sequence ID" value="QSG02665.1"/>
    <property type="molecule type" value="Genomic_DNA"/>
</dbReference>
<dbReference type="EC" id="5.6.2.2" evidence="8"/>
<feature type="binding site" evidence="8">
    <location>
        <position position="57"/>
    </location>
    <ligand>
        <name>ATP</name>
        <dbReference type="ChEBI" id="CHEBI:30616"/>
    </ligand>
</feature>
<dbReference type="RefSeq" id="WP_238479808.1">
    <property type="nucleotide sequence ID" value="NZ_CP064786.1"/>
</dbReference>
<dbReference type="InterPro" id="IPR003594">
    <property type="entry name" value="HATPase_dom"/>
</dbReference>
<dbReference type="SMART" id="SM00306">
    <property type="entry name" value="HintN"/>
    <property type="match status" value="1"/>
</dbReference>
<feature type="binding site" evidence="8">
    <location>
        <position position="1215"/>
    </location>
    <ligand>
        <name>ATP</name>
        <dbReference type="ChEBI" id="CHEBI:30616"/>
    </ligand>
</feature>
<evidence type="ECO:0000256" key="4">
    <source>
        <dbReference type="ARBA" id="ARBA00023000"/>
    </source>
</evidence>
<dbReference type="InterPro" id="IPR040494">
    <property type="entry name" value="Top6b_C"/>
</dbReference>
<gene>
    <name evidence="8" type="primary">top6B</name>
    <name evidence="12" type="ORF">AArcS_1452</name>
</gene>
<evidence type="ECO:0000256" key="2">
    <source>
        <dbReference type="ARBA" id="ARBA00022813"/>
    </source>
</evidence>
<evidence type="ECO:0000256" key="6">
    <source>
        <dbReference type="ARBA" id="ARBA00023125"/>
    </source>
</evidence>
<dbReference type="Gene3D" id="1.10.8.50">
    <property type="match status" value="1"/>
</dbReference>
<dbReference type="InterPro" id="IPR006141">
    <property type="entry name" value="Intein_N"/>
</dbReference>
<dbReference type="Gene3D" id="2.60.40.2960">
    <property type="match status" value="1"/>
</dbReference>
<evidence type="ECO:0000256" key="10">
    <source>
        <dbReference type="SAM" id="MobiDB-lite"/>
    </source>
</evidence>
<dbReference type="PROSITE" id="PS50819">
    <property type="entry name" value="INTEIN_ENDONUCLEASE"/>
    <property type="match status" value="1"/>
</dbReference>
<dbReference type="InterPro" id="IPR027434">
    <property type="entry name" value="Homing_endonucl"/>
</dbReference>
<feature type="domain" description="DOD-type homing endonuclease" evidence="11">
    <location>
        <begin position="362"/>
        <end position="494"/>
    </location>
</feature>
<feature type="compositionally biased region" description="Acidic residues" evidence="10">
    <location>
        <begin position="959"/>
        <end position="969"/>
    </location>
</feature>
<keyword evidence="9" id="KW-0175">Coiled coil</keyword>
<keyword evidence="7 8" id="KW-0413">Isomerase</keyword>
<dbReference type="PANTHER" id="PTHR48444">
    <property type="entry name" value="DNA TOPOISOMERASE 6 SUBUNIT B"/>
    <property type="match status" value="1"/>
</dbReference>
<name>A0A897MWI1_9EURY</name>
<dbReference type="Pfam" id="PF09239">
    <property type="entry name" value="Topo-VIb_trans"/>
    <property type="match status" value="1"/>
</dbReference>
<feature type="binding site" evidence="8">
    <location>
        <begin position="688"/>
        <end position="695"/>
    </location>
    <ligand>
        <name>ATP</name>
        <dbReference type="ChEBI" id="CHEBI:30616"/>
    </ligand>
</feature>
<keyword evidence="13" id="KW-1185">Reference proteome</keyword>
<dbReference type="Gene3D" id="3.30.230.10">
    <property type="match status" value="1"/>
</dbReference>
<dbReference type="GO" id="GO:0003677">
    <property type="term" value="F:DNA binding"/>
    <property type="evidence" value="ECO:0007669"/>
    <property type="project" value="UniProtKB-UniRule"/>
</dbReference>
<organism evidence="12 13">
    <name type="scientific">Natranaeroarchaeum sulfidigenes</name>
    <dbReference type="NCBI Taxonomy" id="2784880"/>
    <lineage>
        <taxon>Archaea</taxon>
        <taxon>Methanobacteriati</taxon>
        <taxon>Methanobacteriota</taxon>
        <taxon>Stenosarchaea group</taxon>
        <taxon>Halobacteria</taxon>
        <taxon>Halobacteriales</taxon>
        <taxon>Natronoarchaeaceae</taxon>
        <taxon>Natranaeroarchaeum</taxon>
    </lineage>
</organism>
<sequence>MTSFQQTLGEDEGIAEELAESQRAISIAEFFEKNKHMLGFDSGARGLVTAVKEAVDNSLDAAEEAGILPDIYVEIQEAGDYYTLIVEDNGPGITKEQLPKVFGKLLYGSRFHKREQSLTRGQRLLVKRDGEVEFVPIGDLCDRYLGDDGAETATIPDDIKAPAFNRETYEMTWEPVTHAIRHETDARTYEITTEKGRTVEVTGDHSLFSVTKDGETKELAAGEIEAGDSLLTPRRLPGPDERVDSVNVLEHLSPEQLEGRRVYVYGFDRETIAELRSQETIRKKPSEDSNRRRYYYTHNGVEILRDSVEQNYIKDGYLPAETVLKLGWEEKAADCELKTYQVGGKESTMPVTLPVDDALVELLAYYVSEGHVGDRQVGFTFGSHEDGLIEATESAVAGITGSSTTVQRERNSTRVKAFGSPLAMFLEAACGSGATEKRIPGFVFEIDPALQQRFIAALYQGDGSDSHPCNELSHTTVSETLARQLSVLWNMHGVLASTERREDNSGYADDPSTAYRTKVYGEDVNIADVFSEKRTPGEQGYKRIPTGLLDDVRVGETSNRTVPDTIPGLLVGAGVGSDLDHAANYQAVIEDALAGEYVTEPRYVHNLKEMGLLNGDHRPTEQLGRLWETIENLQGLTETDMCLLPVKSVEETEPPEYVYDISVPGATGTDENFVVANEGALSVKNSRGQQGIGISAAVLYSQLTSGKPAKITSRTKGSAEAEYFELVIDTDTNEPEIRTEETTSWDRTHGTRIEIEMEANMRARSQLHDYIKHTAVVNPHARVELKEPQKHFKFERAEEAELPDETEEIRPHPHGVELGTVLKMLDATDSHSVSGFLQNEFTRVGKKTADSVIDAFRDRHYGREMTWTPPGAHEAGVSEAVIEATNGKSPEATEAFGEAVEDELAEGGAIAHHDVVAAVREAANEIGHEYDTTLGETVRENVVAAVWTAVTEGLLPRETDEEAEDGDQEESGRRAPDLYGIVDDATSTRKDDAAVEGIADRLAAKFADSADSRDRTTHDGLREYVDRSADMLEEHGDVTFGETARENVLEAVWERMKTVPDDPPKVSTIADSRDTASELLEAMRETSIMSPPTNCLSPISDTLVEAGLRKEYDADFYAASTRDADVHGGDPFIVEAGIAYGGELPAEGSAEVLRFANRVPLVYQRGACATTDVIKNIGWRNYNLDQPGGSGVPNGPVVIMIHVASTNVPFTSESKDAIANVPEIEDEIELAIREAARELKSYLKKRQSMQKRQKKQDVLAEILPEMAEKVSEVTGQSKPNFDDALARIMNNVLVERGVEENGDTSTVTLLVENNSTTNESLEVTDIVTAEPTDLPDDATVVEMDGEWFVKWSPTVDSGDEATLSYVTGSDATFDVTVEGVEDAKLTVNDQ</sequence>
<dbReference type="PROSITE" id="PS50818">
    <property type="entry name" value="INTEIN_C_TER"/>
    <property type="match status" value="1"/>
</dbReference>
<evidence type="ECO:0000256" key="3">
    <source>
        <dbReference type="ARBA" id="ARBA00022840"/>
    </source>
</evidence>
<dbReference type="HAMAP" id="MF_00322">
    <property type="entry name" value="Top6B"/>
    <property type="match status" value="1"/>
</dbReference>
<evidence type="ECO:0000256" key="7">
    <source>
        <dbReference type="ARBA" id="ARBA00023235"/>
    </source>
</evidence>
<dbReference type="Pfam" id="PF14890">
    <property type="entry name" value="Intein_splicing"/>
    <property type="match status" value="1"/>
</dbReference>
<dbReference type="Pfam" id="PF02518">
    <property type="entry name" value="HATPase_c"/>
    <property type="match status" value="1"/>
</dbReference>
<feature type="region of interest" description="Disordered" evidence="10">
    <location>
        <begin position="953"/>
        <end position="976"/>
    </location>
</feature>
<dbReference type="NCBIfam" id="NF003218">
    <property type="entry name" value="PRK04184.1"/>
    <property type="match status" value="1"/>
</dbReference>
<dbReference type="InterPro" id="IPR004042">
    <property type="entry name" value="Intein_endonuc_central"/>
</dbReference>
<dbReference type="NCBIfam" id="TIGR01445">
    <property type="entry name" value="intein_Nterm"/>
    <property type="match status" value="1"/>
</dbReference>
<dbReference type="GeneID" id="70684835"/>
<comment type="caution">
    <text evidence="8">Lacks conserved residue(s) required for the propagation of feature annotation.</text>
</comment>
<keyword evidence="2" id="KW-0068">Autocatalytic cleavage</keyword>